<accession>A0A7G7MBL7</accession>
<organism evidence="2 3">
    <name type="scientific">Pseudonocardia petroleophila</name>
    <dbReference type="NCBI Taxonomy" id="37331"/>
    <lineage>
        <taxon>Bacteria</taxon>
        <taxon>Bacillati</taxon>
        <taxon>Actinomycetota</taxon>
        <taxon>Actinomycetes</taxon>
        <taxon>Pseudonocardiales</taxon>
        <taxon>Pseudonocardiaceae</taxon>
        <taxon>Pseudonocardia</taxon>
    </lineage>
</organism>
<evidence type="ECO:0000313" key="3">
    <source>
        <dbReference type="Proteomes" id="UP000515728"/>
    </source>
</evidence>
<name>A0A7G7MBL7_9PSEU</name>
<dbReference type="RefSeq" id="WP_185716940.1">
    <property type="nucleotide sequence ID" value="NZ_BAAAWI010000001.1"/>
</dbReference>
<gene>
    <name evidence="2" type="ORF">H6H00_18115</name>
</gene>
<dbReference type="AlphaFoldDB" id="A0A7G7MBL7"/>
<keyword evidence="3" id="KW-1185">Reference proteome</keyword>
<sequence length="75" mass="7993">MVEHVRPRVIASWDGRDAAWQPAQSGPGGFDLESGPMIRALRAPAIAAGLAESDDQGKRGDVWHCSARSPPRIGC</sequence>
<evidence type="ECO:0000256" key="1">
    <source>
        <dbReference type="SAM" id="MobiDB-lite"/>
    </source>
</evidence>
<dbReference type="EMBL" id="CP060131">
    <property type="protein sequence ID" value="QNG50178.1"/>
    <property type="molecule type" value="Genomic_DNA"/>
</dbReference>
<proteinExistence type="predicted"/>
<dbReference type="KEGG" id="ppel:H6H00_18115"/>
<dbReference type="Proteomes" id="UP000515728">
    <property type="component" value="Chromosome"/>
</dbReference>
<protein>
    <submittedName>
        <fullName evidence="2">Uncharacterized protein</fullName>
    </submittedName>
</protein>
<evidence type="ECO:0000313" key="2">
    <source>
        <dbReference type="EMBL" id="QNG50178.1"/>
    </source>
</evidence>
<feature type="region of interest" description="Disordered" evidence="1">
    <location>
        <begin position="52"/>
        <end position="75"/>
    </location>
</feature>
<reference evidence="2 3" key="1">
    <citation type="submission" date="2020-08" db="EMBL/GenBank/DDBJ databases">
        <authorList>
            <person name="Mo P."/>
        </authorList>
    </citation>
    <scope>NUCLEOTIDE SEQUENCE [LARGE SCALE GENOMIC DNA]</scope>
    <source>
        <strain evidence="2 3">CGMCC 4.1532</strain>
    </source>
</reference>